<evidence type="ECO:0000256" key="2">
    <source>
        <dbReference type="SAM" id="SignalP"/>
    </source>
</evidence>
<feature type="chain" id="PRO_5036857526" evidence="2">
    <location>
        <begin position="27"/>
        <end position="335"/>
    </location>
</feature>
<accession>A0A921HNT6</accession>
<evidence type="ECO:0000313" key="4">
    <source>
        <dbReference type="Proteomes" id="UP000780768"/>
    </source>
</evidence>
<dbReference type="Proteomes" id="UP000780768">
    <property type="component" value="Unassembled WGS sequence"/>
</dbReference>
<proteinExistence type="predicted"/>
<keyword evidence="2" id="KW-0732">Signal</keyword>
<dbReference type="RefSeq" id="WP_289548538.1">
    <property type="nucleotide sequence ID" value="NZ_CALXYC010000015.1"/>
</dbReference>
<reference evidence="3" key="2">
    <citation type="submission" date="2021-09" db="EMBL/GenBank/DDBJ databases">
        <authorList>
            <person name="Gilroy R."/>
        </authorList>
    </citation>
    <scope>NUCLEOTIDE SEQUENCE</scope>
    <source>
        <strain evidence="3">7318</strain>
    </source>
</reference>
<sequence length="335" mass="37223">MRLLKSVICLAVLMVFSLIHSSVSFADDSEWYWISSDDKYSKYFSMTRITTVSSQKNIPTCIEDWIKTGYAPGGAAEAISNMKLPIDDPNKLSYSLARIQINPQERTLRYMEEIFYDKDGTALYTLKYTNPVIKDINSQSFDEKFYAMIVDRVFNKGEGGRLISKERWLTLWDNASGDSAADTATMRQINNDIFVWIWQENKDSSGNVSSIQFMKKQYNVKSLTAQTLKYHFWSAQTGWIDQTASVEGIHSIIPESTEDVEFGKIKEYAAKNPSWVFRYQLNNPVSANNTAKTAAPAASTATSASAQTATATSPAATGVANPIGSVGPIGAPINN</sequence>
<reference evidence="3" key="1">
    <citation type="journal article" date="2021" name="PeerJ">
        <title>Extensive microbial diversity within the chicken gut microbiome revealed by metagenomics and culture.</title>
        <authorList>
            <person name="Gilroy R."/>
            <person name="Ravi A."/>
            <person name="Getino M."/>
            <person name="Pursley I."/>
            <person name="Horton D.L."/>
            <person name="Alikhan N.F."/>
            <person name="Baker D."/>
            <person name="Gharbi K."/>
            <person name="Hall N."/>
            <person name="Watson M."/>
            <person name="Adriaenssens E.M."/>
            <person name="Foster-Nyarko E."/>
            <person name="Jarju S."/>
            <person name="Secka A."/>
            <person name="Antonio M."/>
            <person name="Oren A."/>
            <person name="Chaudhuri R.R."/>
            <person name="La Ragione R."/>
            <person name="Hildebrand F."/>
            <person name="Pallen M.J."/>
        </authorList>
    </citation>
    <scope>NUCLEOTIDE SEQUENCE</scope>
    <source>
        <strain evidence="3">7318</strain>
    </source>
</reference>
<gene>
    <name evidence="3" type="ORF">K8V65_03970</name>
</gene>
<dbReference type="EMBL" id="DYVR01000104">
    <property type="protein sequence ID" value="HJF84798.1"/>
    <property type="molecule type" value="Genomic_DNA"/>
</dbReference>
<organism evidence="3 4">
    <name type="scientific">Megamonas hypermegale</name>
    <dbReference type="NCBI Taxonomy" id="158847"/>
    <lineage>
        <taxon>Bacteria</taxon>
        <taxon>Bacillati</taxon>
        <taxon>Bacillota</taxon>
        <taxon>Negativicutes</taxon>
        <taxon>Selenomonadales</taxon>
        <taxon>Selenomonadaceae</taxon>
        <taxon>Megamonas</taxon>
    </lineage>
</organism>
<name>A0A921HNT6_9FIRM</name>
<evidence type="ECO:0000313" key="3">
    <source>
        <dbReference type="EMBL" id="HJF84798.1"/>
    </source>
</evidence>
<protein>
    <submittedName>
        <fullName evidence="3">Uncharacterized protein</fullName>
    </submittedName>
</protein>
<dbReference type="AlphaFoldDB" id="A0A921HNT6"/>
<feature type="region of interest" description="Disordered" evidence="1">
    <location>
        <begin position="313"/>
        <end position="335"/>
    </location>
</feature>
<comment type="caution">
    <text evidence="3">The sequence shown here is derived from an EMBL/GenBank/DDBJ whole genome shotgun (WGS) entry which is preliminary data.</text>
</comment>
<feature type="signal peptide" evidence="2">
    <location>
        <begin position="1"/>
        <end position="26"/>
    </location>
</feature>
<evidence type="ECO:0000256" key="1">
    <source>
        <dbReference type="SAM" id="MobiDB-lite"/>
    </source>
</evidence>